<evidence type="ECO:0000313" key="2">
    <source>
        <dbReference type="EMBL" id="GLI65613.1"/>
    </source>
</evidence>
<protein>
    <submittedName>
        <fullName evidence="2">Uncharacterized protein</fullName>
    </submittedName>
</protein>
<evidence type="ECO:0000313" key="3">
    <source>
        <dbReference type="Proteomes" id="UP001165090"/>
    </source>
</evidence>
<gene>
    <name evidence="2" type="ORF">VaNZ11_009179</name>
</gene>
<dbReference type="Proteomes" id="UP001165090">
    <property type="component" value="Unassembled WGS sequence"/>
</dbReference>
<dbReference type="EMBL" id="BSDZ01000024">
    <property type="protein sequence ID" value="GLI65613.1"/>
    <property type="molecule type" value="Genomic_DNA"/>
</dbReference>
<keyword evidence="3" id="KW-1185">Reference proteome</keyword>
<reference evidence="2 3" key="1">
    <citation type="journal article" date="2023" name="IScience">
        <title>Expanded male sex-determining region conserved during the evolution of homothallism in the green alga Volvox.</title>
        <authorList>
            <person name="Yamamoto K."/>
            <person name="Matsuzaki R."/>
            <person name="Mahakham W."/>
            <person name="Heman W."/>
            <person name="Sekimoto H."/>
            <person name="Kawachi M."/>
            <person name="Minakuchi Y."/>
            <person name="Toyoda A."/>
            <person name="Nozaki H."/>
        </authorList>
    </citation>
    <scope>NUCLEOTIDE SEQUENCE [LARGE SCALE GENOMIC DNA]</scope>
    <source>
        <strain evidence="2 3">NIES-4468</strain>
    </source>
</reference>
<comment type="caution">
    <text evidence="2">The sequence shown here is derived from an EMBL/GenBank/DDBJ whole genome shotgun (WGS) entry which is preliminary data.</text>
</comment>
<sequence length="105" mass="11529">MSCNATNDSLSYIKDEDGNYPGVAWSGLARPGRATLSSLRGEEGIAPLKQSPEPQSAEGGRFPGANQIHLRISHSIAFFCVCEPTRAHYLHFILMPREFQVALKI</sequence>
<name>A0ABQ5S6R8_9CHLO</name>
<proteinExistence type="predicted"/>
<accession>A0ABQ5S6R8</accession>
<feature type="region of interest" description="Disordered" evidence="1">
    <location>
        <begin position="40"/>
        <end position="63"/>
    </location>
</feature>
<organism evidence="2 3">
    <name type="scientific">Volvox africanus</name>
    <dbReference type="NCBI Taxonomy" id="51714"/>
    <lineage>
        <taxon>Eukaryota</taxon>
        <taxon>Viridiplantae</taxon>
        <taxon>Chlorophyta</taxon>
        <taxon>core chlorophytes</taxon>
        <taxon>Chlorophyceae</taxon>
        <taxon>CS clade</taxon>
        <taxon>Chlamydomonadales</taxon>
        <taxon>Volvocaceae</taxon>
        <taxon>Volvox</taxon>
    </lineage>
</organism>
<evidence type="ECO:0000256" key="1">
    <source>
        <dbReference type="SAM" id="MobiDB-lite"/>
    </source>
</evidence>